<evidence type="ECO:0000256" key="10">
    <source>
        <dbReference type="PROSITE-ProRule" id="PRU00524"/>
    </source>
</evidence>
<keyword evidence="6" id="KW-0686">Riboflavin biosynthesis</keyword>
<comment type="catalytic activity">
    <reaction evidence="1">
        <text>2 6,7-dimethyl-8-(1-D-ribityl)lumazine + H(+) = 5-amino-6-(D-ribitylamino)uracil + riboflavin</text>
        <dbReference type="Rhea" id="RHEA:20772"/>
        <dbReference type="ChEBI" id="CHEBI:15378"/>
        <dbReference type="ChEBI" id="CHEBI:15934"/>
        <dbReference type="ChEBI" id="CHEBI:57986"/>
        <dbReference type="ChEBI" id="CHEBI:58201"/>
        <dbReference type="EC" id="2.5.1.9"/>
    </reaction>
</comment>
<feature type="repeat" description="Lumazine-binding" evidence="10">
    <location>
        <begin position="48"/>
        <end position="136"/>
    </location>
</feature>
<feature type="domain" description="Lumazine-binding" evidence="11">
    <location>
        <begin position="137"/>
        <end position="229"/>
    </location>
</feature>
<evidence type="ECO:0000256" key="9">
    <source>
        <dbReference type="NCBIfam" id="TIGR00187"/>
    </source>
</evidence>
<evidence type="ECO:0000256" key="6">
    <source>
        <dbReference type="ARBA" id="ARBA00022619"/>
    </source>
</evidence>
<evidence type="ECO:0000313" key="13">
    <source>
        <dbReference type="Proteomes" id="UP000885826"/>
    </source>
</evidence>
<accession>A0A9C9JZ03</accession>
<evidence type="ECO:0000256" key="1">
    <source>
        <dbReference type="ARBA" id="ARBA00000968"/>
    </source>
</evidence>
<feature type="repeat" description="Lumazine-binding" evidence="10">
    <location>
        <begin position="137"/>
        <end position="229"/>
    </location>
</feature>
<evidence type="ECO:0000313" key="12">
    <source>
        <dbReference type="EMBL" id="HEC77607.1"/>
    </source>
</evidence>
<evidence type="ECO:0000256" key="5">
    <source>
        <dbReference type="ARBA" id="ARBA00013950"/>
    </source>
</evidence>
<organism evidence="12 13">
    <name type="scientific">candidate division WOR-3 bacterium</name>
    <dbReference type="NCBI Taxonomy" id="2052148"/>
    <lineage>
        <taxon>Bacteria</taxon>
        <taxon>Bacteria division WOR-3</taxon>
    </lineage>
</organism>
<dbReference type="NCBIfam" id="TIGR00187">
    <property type="entry name" value="ribE"/>
    <property type="match status" value="1"/>
</dbReference>
<dbReference type="PROSITE" id="PS51177">
    <property type="entry name" value="LUMAZINE_BIND"/>
    <property type="match status" value="2"/>
</dbReference>
<comment type="pathway">
    <text evidence="3">Cofactor biosynthesis; riboflavin biosynthesis; riboflavin from 2-hydroxy-3-oxobutyl phosphate and 5-amino-6-(D-ribitylamino)uracil: step 2/2.</text>
</comment>
<evidence type="ECO:0000256" key="7">
    <source>
        <dbReference type="ARBA" id="ARBA00022679"/>
    </source>
</evidence>
<proteinExistence type="predicted"/>
<evidence type="ECO:0000256" key="8">
    <source>
        <dbReference type="ARBA" id="ARBA00022737"/>
    </source>
</evidence>
<reference evidence="12" key="1">
    <citation type="journal article" date="2020" name="mSystems">
        <title>Genome- and Community-Level Interaction Insights into Carbon Utilization and Element Cycling Functions of Hydrothermarchaeota in Hydrothermal Sediment.</title>
        <authorList>
            <person name="Zhou Z."/>
            <person name="Liu Y."/>
            <person name="Xu W."/>
            <person name="Pan J."/>
            <person name="Luo Z.H."/>
            <person name="Li M."/>
        </authorList>
    </citation>
    <scope>NUCLEOTIDE SEQUENCE</scope>
    <source>
        <strain evidence="12">HyVt-388</strain>
    </source>
</reference>
<evidence type="ECO:0000256" key="3">
    <source>
        <dbReference type="ARBA" id="ARBA00004887"/>
    </source>
</evidence>
<dbReference type="PANTHER" id="PTHR21098:SF12">
    <property type="entry name" value="RIBOFLAVIN SYNTHASE"/>
    <property type="match status" value="1"/>
</dbReference>
<dbReference type="InterPro" id="IPR001783">
    <property type="entry name" value="Lumazine-bd"/>
</dbReference>
<comment type="function">
    <text evidence="2">Catalyzes the dismutation of two molecules of 6,7-dimethyl-8-ribityllumazine, resulting in the formation of riboflavin and 5-amino-6-(D-ribitylamino)uracil.</text>
</comment>
<feature type="domain" description="Lumazine-binding" evidence="11">
    <location>
        <begin position="48"/>
        <end position="136"/>
    </location>
</feature>
<dbReference type="SUPFAM" id="SSF63380">
    <property type="entry name" value="Riboflavin synthase domain-like"/>
    <property type="match status" value="2"/>
</dbReference>
<dbReference type="Pfam" id="PF00677">
    <property type="entry name" value="Lum_binding"/>
    <property type="match status" value="2"/>
</dbReference>
<dbReference type="NCBIfam" id="NF006767">
    <property type="entry name" value="PRK09289.1"/>
    <property type="match status" value="1"/>
</dbReference>
<sequence>MKPYMTKYSSSWRRTVLKKDCRFRRIFCNMFYQITEKKKRAGRIYYIMFTGIIEEKGRIKKIVRNQIFIESDLENKKGDSIAVQGICFTVADVGENEFSVQAMRQTKRITTMQDWKRGDYVNLERALKFDGRIGGHIVLGHIDEVGKCIRIKKNEYYFQAGSGNARYLIPKGSIALDGVSLTLSYVSGNIFAVSLIPYTLKETTLGRLRVGSFVNIEYDYLGKLLARRINP</sequence>
<dbReference type="InterPro" id="IPR017938">
    <property type="entry name" value="Riboflavin_synthase-like_b-brl"/>
</dbReference>
<dbReference type="InterPro" id="IPR026017">
    <property type="entry name" value="Lumazine-bd_dom"/>
</dbReference>
<comment type="caution">
    <text evidence="12">The sequence shown here is derived from an EMBL/GenBank/DDBJ whole genome shotgun (WGS) entry which is preliminary data.</text>
</comment>
<evidence type="ECO:0000256" key="4">
    <source>
        <dbReference type="ARBA" id="ARBA00012827"/>
    </source>
</evidence>
<dbReference type="InterPro" id="IPR023366">
    <property type="entry name" value="ATP_synth_asu-like_sf"/>
</dbReference>
<dbReference type="PANTHER" id="PTHR21098">
    <property type="entry name" value="RIBOFLAVIN SYNTHASE ALPHA CHAIN"/>
    <property type="match status" value="1"/>
</dbReference>
<dbReference type="EC" id="2.5.1.9" evidence="4 9"/>
<dbReference type="GO" id="GO:0004746">
    <property type="term" value="F:riboflavin synthase activity"/>
    <property type="evidence" value="ECO:0007669"/>
    <property type="project" value="UniProtKB-UniRule"/>
</dbReference>
<keyword evidence="7 12" id="KW-0808">Transferase</keyword>
<dbReference type="GO" id="GO:0009231">
    <property type="term" value="P:riboflavin biosynthetic process"/>
    <property type="evidence" value="ECO:0007669"/>
    <property type="project" value="UniProtKB-KW"/>
</dbReference>
<name>A0A9C9JZ03_UNCW3</name>
<dbReference type="Gene3D" id="2.40.30.20">
    <property type="match status" value="2"/>
</dbReference>
<dbReference type="Proteomes" id="UP000885826">
    <property type="component" value="Unassembled WGS sequence"/>
</dbReference>
<protein>
    <recommendedName>
        <fullName evidence="5 9">Riboflavin synthase</fullName>
        <ecNumber evidence="4 9">2.5.1.9</ecNumber>
    </recommendedName>
</protein>
<keyword evidence="8" id="KW-0677">Repeat</keyword>
<dbReference type="CDD" id="cd00402">
    <property type="entry name" value="Riboflavin_synthase_like"/>
    <property type="match status" value="1"/>
</dbReference>
<gene>
    <name evidence="12" type="ORF">ENI34_00505</name>
</gene>
<evidence type="ECO:0000259" key="11">
    <source>
        <dbReference type="PROSITE" id="PS51177"/>
    </source>
</evidence>
<dbReference type="EMBL" id="DRIG01000007">
    <property type="protein sequence ID" value="HEC77607.1"/>
    <property type="molecule type" value="Genomic_DNA"/>
</dbReference>
<evidence type="ECO:0000256" key="2">
    <source>
        <dbReference type="ARBA" id="ARBA00002803"/>
    </source>
</evidence>
<dbReference type="AlphaFoldDB" id="A0A9C9JZ03"/>